<dbReference type="AlphaFoldDB" id="A0A9D9DXH1"/>
<dbReference type="InterPro" id="IPR010178">
    <property type="entry name" value="Lit"/>
</dbReference>
<evidence type="ECO:0000313" key="2">
    <source>
        <dbReference type="EMBL" id="MBO8435228.1"/>
    </source>
</evidence>
<evidence type="ECO:0000256" key="1">
    <source>
        <dbReference type="SAM" id="Phobius"/>
    </source>
</evidence>
<keyword evidence="1" id="KW-0472">Membrane</keyword>
<dbReference type="NCBIfam" id="TIGR01906">
    <property type="entry name" value="integ_TIGR01906"/>
    <property type="match status" value="1"/>
</dbReference>
<accession>A0A9D9DXH1</accession>
<evidence type="ECO:0000313" key="3">
    <source>
        <dbReference type="Proteomes" id="UP000823611"/>
    </source>
</evidence>
<dbReference type="Proteomes" id="UP000823611">
    <property type="component" value="Unassembled WGS sequence"/>
</dbReference>
<dbReference type="Pfam" id="PF07314">
    <property type="entry name" value="Lit"/>
    <property type="match status" value="1"/>
</dbReference>
<keyword evidence="1" id="KW-0812">Transmembrane</keyword>
<feature type="transmembrane region" description="Helical" evidence="1">
    <location>
        <begin position="140"/>
        <end position="159"/>
    </location>
</feature>
<reference evidence="2" key="1">
    <citation type="submission" date="2020-10" db="EMBL/GenBank/DDBJ databases">
        <authorList>
            <person name="Gilroy R."/>
        </authorList>
    </citation>
    <scope>NUCLEOTIDE SEQUENCE</scope>
    <source>
        <strain evidence="2">F6-4510</strain>
    </source>
</reference>
<gene>
    <name evidence="2" type="ORF">IAC55_07915</name>
</gene>
<feature type="transmembrane region" description="Helical" evidence="1">
    <location>
        <begin position="7"/>
        <end position="30"/>
    </location>
</feature>
<feature type="transmembrane region" description="Helical" evidence="1">
    <location>
        <begin position="111"/>
        <end position="128"/>
    </location>
</feature>
<feature type="transmembrane region" description="Helical" evidence="1">
    <location>
        <begin position="205"/>
        <end position="226"/>
    </location>
</feature>
<reference evidence="2" key="2">
    <citation type="journal article" date="2021" name="PeerJ">
        <title>Extensive microbial diversity within the chicken gut microbiome revealed by metagenomics and culture.</title>
        <authorList>
            <person name="Gilroy R."/>
            <person name="Ravi A."/>
            <person name="Getino M."/>
            <person name="Pursley I."/>
            <person name="Horton D.L."/>
            <person name="Alikhan N.F."/>
            <person name="Baker D."/>
            <person name="Gharbi K."/>
            <person name="Hall N."/>
            <person name="Watson M."/>
            <person name="Adriaenssens E.M."/>
            <person name="Foster-Nyarko E."/>
            <person name="Jarju S."/>
            <person name="Secka A."/>
            <person name="Antonio M."/>
            <person name="Oren A."/>
            <person name="Chaudhuri R.R."/>
            <person name="La Ragione R."/>
            <person name="Hildebrand F."/>
            <person name="Pallen M.J."/>
        </authorList>
    </citation>
    <scope>NUCLEOTIDE SEQUENCE</scope>
    <source>
        <strain evidence="2">F6-4510</strain>
    </source>
</reference>
<keyword evidence="1" id="KW-1133">Transmembrane helix</keyword>
<name>A0A9D9DXH1_9FIRM</name>
<proteinExistence type="predicted"/>
<sequence>MNGFLKYFIAFLGSISFIVAIFLSSVQVAVYGDIDGYFLKEYRKYNVFENVDISENNLMYVTYEMLDYLDDKRDDLVIYTTVNDEEREFFNEREKAHMYDVKNLFNSGKSIRVKCLILTIFTYILVILKDKSFLSTISKGFLGAFTFVLATTITLTAIISSNFTKYFTIFHQIFFDNDLWLLNPEKDLLINIVPEGFFVDTAIRIGSIFIFTIMAISVLSVVLIFVDRKRRSL</sequence>
<comment type="caution">
    <text evidence="2">The sequence shown here is derived from an EMBL/GenBank/DDBJ whole genome shotgun (WGS) entry which is preliminary data.</text>
</comment>
<organism evidence="2 3">
    <name type="scientific">Candidatus Fimicola merdigallinarum</name>
    <dbReference type="NCBI Taxonomy" id="2840819"/>
    <lineage>
        <taxon>Bacteria</taxon>
        <taxon>Bacillati</taxon>
        <taxon>Bacillota</taxon>
        <taxon>Clostridia</taxon>
        <taxon>Lachnospirales</taxon>
        <taxon>Lachnospiraceae</taxon>
        <taxon>Lachnospiraceae incertae sedis</taxon>
        <taxon>Candidatus Fimicola</taxon>
    </lineage>
</organism>
<protein>
    <submittedName>
        <fullName evidence="2">TIGR01906 family membrane protein</fullName>
    </submittedName>
</protein>
<dbReference type="EMBL" id="JADIMX010000153">
    <property type="protein sequence ID" value="MBO8435228.1"/>
    <property type="molecule type" value="Genomic_DNA"/>
</dbReference>